<name>A0A7W2LV75_9PSED</name>
<organism evidence="1 2">
    <name type="scientific">Pseudomonas juntendi</name>
    <dbReference type="NCBI Taxonomy" id="2666183"/>
    <lineage>
        <taxon>Bacteria</taxon>
        <taxon>Pseudomonadati</taxon>
        <taxon>Pseudomonadota</taxon>
        <taxon>Gammaproteobacteria</taxon>
        <taxon>Pseudomonadales</taxon>
        <taxon>Pseudomonadaceae</taxon>
        <taxon>Pseudomonas</taxon>
    </lineage>
</organism>
<evidence type="ECO:0000313" key="1">
    <source>
        <dbReference type="EMBL" id="MBA6147690.1"/>
    </source>
</evidence>
<reference evidence="1 2" key="1">
    <citation type="submission" date="2020-07" db="EMBL/GenBank/DDBJ databases">
        <title>Diversity of carbapenemase encoding genes among Pseudomonas putida group clinical isolates in a tertiary Brazilian hospital.</title>
        <authorList>
            <person name="Alberto-Lei F."/>
            <person name="Nodari C.S."/>
            <person name="Streling A.P."/>
            <person name="Paulino J.T."/>
            <person name="Bessa-Neto F.O."/>
            <person name="Cayo R."/>
            <person name="Gales A.C."/>
        </authorList>
    </citation>
    <scope>NUCLEOTIDE SEQUENCE [LARGE SCALE GENOMIC DNA]</scope>
    <source>
        <strain evidence="1 2">11213</strain>
    </source>
</reference>
<evidence type="ECO:0000313" key="2">
    <source>
        <dbReference type="Proteomes" id="UP000577346"/>
    </source>
</evidence>
<dbReference type="AlphaFoldDB" id="A0A7W2LV75"/>
<dbReference type="EMBL" id="JACGDA010000014">
    <property type="protein sequence ID" value="MBA6147690.1"/>
    <property type="molecule type" value="Genomic_DNA"/>
</dbReference>
<accession>A0A7W2LV75</accession>
<dbReference type="Proteomes" id="UP000577346">
    <property type="component" value="Unassembled WGS sequence"/>
</dbReference>
<sequence length="740" mass="82393">MSAQKLPPESEVVTWLQQLIEQEELLDTIQGQEAVLSLADLGSEECFLPAFSIDYISRRTSAEAARHVLGRLSLLEIISINKSISLTTGEVLRPDILCFNSETKTLVVFEVKRASETERQTVTELAGYEQELRNMLPFLGHFDVCFVVVASDWSTLLVHAVGSMNAWSGKQCLALRLTSNESGFGLVAHLPEAWHLTGSTNLPPEALTSIDLYLAYKGIDQLGDELSLNDRRGFVEDDERWPPRAVLSAMDVIARAGDRAGSHGFMMLWRDVHGFGRGRWCITLTAIDPYAMYAWCRDHGLPQRESEAGAFIHNRRGDLLGQTPTTVYDIAKAAFPLLEEHFDPEFCGDFQWHLKTRQYRHRVVPTRFDFWGSLGQHARDFVCNSAVRQNYMPFVGRSQLDWTDPAVGMTLVANLSLGVPFSGGVIKCSDAFLAGRVLGELAVAAFNASPDKEHAAKIEPMVEWAQLEALRYAIEMKQMYDITEEVVTPMPHLSNEPSKRFESVQNLAQWVSEDLVSQRHPFHQACFDLGYCNSSLFKLREEGSISHIEPNEAAKLIRSLLVAVLAKAEGSQGQTLHSQRYLRFMAFLEPHLIPGMDLASGAAVTEVLRTIDDEVLVSGFPDEIVGGLDSIIPVVFHTTRPPHPGKVDWEWLKAGVKALYEGGDHCPAVIFSQNGMIGSGRLQEPFRLVSPISDPEGEVYVIDESSALSIAIKMTWDEVREFHAKRSQGNSLPSLDKNAV</sequence>
<dbReference type="RefSeq" id="WP_182336532.1">
    <property type="nucleotide sequence ID" value="NZ_JACGDA010000014.1"/>
</dbReference>
<comment type="caution">
    <text evidence="1">The sequence shown here is derived from an EMBL/GenBank/DDBJ whole genome shotgun (WGS) entry which is preliminary data.</text>
</comment>
<gene>
    <name evidence="1" type="ORF">H4C15_09215</name>
</gene>
<protein>
    <submittedName>
        <fullName evidence="1">Uncharacterized protein</fullName>
    </submittedName>
</protein>
<proteinExistence type="predicted"/>